<evidence type="ECO:0000259" key="9">
    <source>
        <dbReference type="PROSITE" id="PS50110"/>
    </source>
</evidence>
<dbReference type="SUPFAM" id="SSF47384">
    <property type="entry name" value="Homodimeric domain of signal transducing histidine kinase"/>
    <property type="match status" value="1"/>
</dbReference>
<evidence type="ECO:0000313" key="10">
    <source>
        <dbReference type="EMBL" id="KAA0696228.1"/>
    </source>
</evidence>
<feature type="transmembrane region" description="Helical" evidence="7">
    <location>
        <begin position="81"/>
        <end position="100"/>
    </location>
</feature>
<dbReference type="EMBL" id="QOVF01000001">
    <property type="protein sequence ID" value="KAA0696228.1"/>
    <property type="molecule type" value="Genomic_DNA"/>
</dbReference>
<keyword evidence="3 6" id="KW-0597">Phosphoprotein</keyword>
<dbReference type="AlphaFoldDB" id="A0A7V7GVL2"/>
<dbReference type="Gene3D" id="3.30.565.10">
    <property type="entry name" value="Histidine kinase-like ATPase, C-terminal domain"/>
    <property type="match status" value="1"/>
</dbReference>
<keyword evidence="5 10" id="KW-0418">Kinase</keyword>
<dbReference type="Pfam" id="PF00512">
    <property type="entry name" value="HisKA"/>
    <property type="match status" value="1"/>
</dbReference>
<reference evidence="10 11" key="1">
    <citation type="submission" date="2018-07" db="EMBL/GenBank/DDBJ databases">
        <title>Pseudomonas laoshanensis sp. nov., isolated from soil.</title>
        <authorList>
            <person name="Sun J."/>
            <person name="Yu L."/>
            <person name="Wang M."/>
            <person name="Zhang C."/>
        </authorList>
    </citation>
    <scope>NUCLEOTIDE SEQUENCE [LARGE SCALE GENOMIC DNA]</scope>
    <source>
        <strain evidence="10 11">Y22</strain>
    </source>
</reference>
<dbReference type="PROSITE" id="PS50109">
    <property type="entry name" value="HIS_KIN"/>
    <property type="match status" value="1"/>
</dbReference>
<dbReference type="InterPro" id="IPR003661">
    <property type="entry name" value="HisK_dim/P_dom"/>
</dbReference>
<feature type="domain" description="Response regulatory" evidence="9">
    <location>
        <begin position="478"/>
        <end position="593"/>
    </location>
</feature>
<evidence type="ECO:0000256" key="5">
    <source>
        <dbReference type="ARBA" id="ARBA00022777"/>
    </source>
</evidence>
<evidence type="ECO:0000259" key="8">
    <source>
        <dbReference type="PROSITE" id="PS50109"/>
    </source>
</evidence>
<dbReference type="InterPro" id="IPR036890">
    <property type="entry name" value="HATPase_C_sf"/>
</dbReference>
<dbReference type="PANTHER" id="PTHR43047">
    <property type="entry name" value="TWO-COMPONENT HISTIDINE PROTEIN KINASE"/>
    <property type="match status" value="1"/>
</dbReference>
<dbReference type="PRINTS" id="PR00344">
    <property type="entry name" value="BCTRLSENSOR"/>
</dbReference>
<dbReference type="InterPro" id="IPR005467">
    <property type="entry name" value="His_kinase_dom"/>
</dbReference>
<sequence>MSAMSPGPASSQIPIDEPALLAQQRSFTNLRFSQGFEPGFQRYLHDKMCNRVWVVAFSCVSFMLLFVWIDLTYLPAYLNRYTVSVRLVVLTIVCITLWYANRPNKIAPRRAFAAAWLSYVLSGLMVAMIIVVSRIADIGVQVTHDGLYLVLLSGFFLLGLPMRYAVTGSWGIVLAYLWAEYMIGSPRSLIIASGLFLVCFNLIGSLGAYIYEYMMRGAYLNERLLVAARARAERESQSKTRFLATASHDLRQPLHAMSLFIQHLDERVIDPPLRLTVKRLADSTQLLQAMLNSLLDISRLSVGMVRPQLRAFNLRPWLLRLLAGLEASAEQRGVRMHLVCPHHSAVYSDPLLLERLIRNFLNNALLHAQATEVRIEVVRVEQRVRLSVVDNGCGLSAAEQEQVFEEFTQLNNPARTLEKGVGLGLSICRQLMHLLEYPSGLISAPGQGSQFWIEVPVADWTEELKSAPEHQQTTLLGNVVVIENDLINQEAMETLLREWGCTVRCYQTPEQALENILPGSVDLLVSDYRLEGSMDGISLVRTLRERGLHTGATLLITADTSEEVVEAARLTDIELIYKPVLPARLRRMIQQLLAD</sequence>
<protein>
    <recommendedName>
        <fullName evidence="2">histidine kinase</fullName>
        <ecNumber evidence="2">2.7.13.3</ecNumber>
    </recommendedName>
</protein>
<feature type="modified residue" description="4-aspartylphosphate" evidence="6">
    <location>
        <position position="527"/>
    </location>
</feature>
<feature type="transmembrane region" description="Helical" evidence="7">
    <location>
        <begin position="112"/>
        <end position="136"/>
    </location>
</feature>
<dbReference type="EC" id="2.7.13.3" evidence="2"/>
<keyword evidence="4" id="KW-0808">Transferase</keyword>
<dbReference type="InterPro" id="IPR036097">
    <property type="entry name" value="HisK_dim/P_sf"/>
</dbReference>
<dbReference type="CDD" id="cd00082">
    <property type="entry name" value="HisKA"/>
    <property type="match status" value="1"/>
</dbReference>
<feature type="transmembrane region" description="Helical" evidence="7">
    <location>
        <begin position="189"/>
        <end position="211"/>
    </location>
</feature>
<organism evidence="10 11">
    <name type="scientific">Halopseudomonas laoshanensis</name>
    <dbReference type="NCBI Taxonomy" id="2268758"/>
    <lineage>
        <taxon>Bacteria</taxon>
        <taxon>Pseudomonadati</taxon>
        <taxon>Pseudomonadota</taxon>
        <taxon>Gammaproteobacteria</taxon>
        <taxon>Pseudomonadales</taxon>
        <taxon>Pseudomonadaceae</taxon>
        <taxon>Halopseudomonas</taxon>
    </lineage>
</organism>
<comment type="caution">
    <text evidence="10">The sequence shown here is derived from an EMBL/GenBank/DDBJ whole genome shotgun (WGS) entry which is preliminary data.</text>
</comment>
<dbReference type="CDD" id="cd00156">
    <property type="entry name" value="REC"/>
    <property type="match status" value="1"/>
</dbReference>
<dbReference type="InterPro" id="IPR001789">
    <property type="entry name" value="Sig_transdc_resp-reg_receiver"/>
</dbReference>
<evidence type="ECO:0000256" key="6">
    <source>
        <dbReference type="PROSITE-ProRule" id="PRU00169"/>
    </source>
</evidence>
<name>A0A7V7GVL2_9GAMM</name>
<dbReference type="InterPro" id="IPR011006">
    <property type="entry name" value="CheY-like_superfamily"/>
</dbReference>
<dbReference type="Pfam" id="PF00072">
    <property type="entry name" value="Response_reg"/>
    <property type="match status" value="1"/>
</dbReference>
<accession>A0A7V7GVL2</accession>
<evidence type="ECO:0000313" key="11">
    <source>
        <dbReference type="Proteomes" id="UP000463138"/>
    </source>
</evidence>
<evidence type="ECO:0000256" key="1">
    <source>
        <dbReference type="ARBA" id="ARBA00000085"/>
    </source>
</evidence>
<dbReference type="SUPFAM" id="SSF55874">
    <property type="entry name" value="ATPase domain of HSP90 chaperone/DNA topoisomerase II/histidine kinase"/>
    <property type="match status" value="1"/>
</dbReference>
<dbReference type="OrthoDB" id="9764438at2"/>
<dbReference type="InterPro" id="IPR003594">
    <property type="entry name" value="HATPase_dom"/>
</dbReference>
<dbReference type="Gene3D" id="3.40.50.2300">
    <property type="match status" value="1"/>
</dbReference>
<dbReference type="SUPFAM" id="SSF52172">
    <property type="entry name" value="CheY-like"/>
    <property type="match status" value="1"/>
</dbReference>
<dbReference type="Proteomes" id="UP000463138">
    <property type="component" value="Unassembled WGS sequence"/>
</dbReference>
<feature type="transmembrane region" description="Helical" evidence="7">
    <location>
        <begin position="148"/>
        <end position="177"/>
    </location>
</feature>
<evidence type="ECO:0000256" key="7">
    <source>
        <dbReference type="SAM" id="Phobius"/>
    </source>
</evidence>
<dbReference type="SMART" id="SM00448">
    <property type="entry name" value="REC"/>
    <property type="match status" value="1"/>
</dbReference>
<dbReference type="GO" id="GO:0000155">
    <property type="term" value="F:phosphorelay sensor kinase activity"/>
    <property type="evidence" value="ECO:0007669"/>
    <property type="project" value="InterPro"/>
</dbReference>
<comment type="catalytic activity">
    <reaction evidence="1">
        <text>ATP + protein L-histidine = ADP + protein N-phospho-L-histidine.</text>
        <dbReference type="EC" id="2.7.13.3"/>
    </reaction>
</comment>
<keyword evidence="7" id="KW-0472">Membrane</keyword>
<keyword evidence="7" id="KW-1133">Transmembrane helix</keyword>
<evidence type="ECO:0000256" key="3">
    <source>
        <dbReference type="ARBA" id="ARBA00022553"/>
    </source>
</evidence>
<dbReference type="Pfam" id="PF02518">
    <property type="entry name" value="HATPase_c"/>
    <property type="match status" value="1"/>
</dbReference>
<dbReference type="PANTHER" id="PTHR43047:SF9">
    <property type="entry name" value="HISTIDINE KINASE"/>
    <property type="match status" value="1"/>
</dbReference>
<dbReference type="SMART" id="SM00387">
    <property type="entry name" value="HATPase_c"/>
    <property type="match status" value="1"/>
</dbReference>
<dbReference type="GO" id="GO:0009927">
    <property type="term" value="F:histidine phosphotransfer kinase activity"/>
    <property type="evidence" value="ECO:0007669"/>
    <property type="project" value="TreeGrafter"/>
</dbReference>
<feature type="transmembrane region" description="Helical" evidence="7">
    <location>
        <begin position="52"/>
        <end position="69"/>
    </location>
</feature>
<keyword evidence="7" id="KW-0812">Transmembrane</keyword>
<dbReference type="GO" id="GO:0005886">
    <property type="term" value="C:plasma membrane"/>
    <property type="evidence" value="ECO:0007669"/>
    <property type="project" value="TreeGrafter"/>
</dbReference>
<evidence type="ECO:0000256" key="4">
    <source>
        <dbReference type="ARBA" id="ARBA00022679"/>
    </source>
</evidence>
<dbReference type="InterPro" id="IPR004358">
    <property type="entry name" value="Sig_transdc_His_kin-like_C"/>
</dbReference>
<evidence type="ECO:0000256" key="2">
    <source>
        <dbReference type="ARBA" id="ARBA00012438"/>
    </source>
</evidence>
<proteinExistence type="predicted"/>
<keyword evidence="11" id="KW-1185">Reference proteome</keyword>
<dbReference type="Gene3D" id="1.10.287.130">
    <property type="match status" value="1"/>
</dbReference>
<dbReference type="PROSITE" id="PS50110">
    <property type="entry name" value="RESPONSE_REGULATORY"/>
    <property type="match status" value="1"/>
</dbReference>
<gene>
    <name evidence="10" type="ORF">DT594_02395</name>
</gene>
<dbReference type="SMART" id="SM00388">
    <property type="entry name" value="HisKA"/>
    <property type="match status" value="1"/>
</dbReference>
<feature type="domain" description="Histidine kinase" evidence="8">
    <location>
        <begin position="245"/>
        <end position="459"/>
    </location>
</feature>